<name>A0A5B6WJU3_9ROSI</name>
<protein>
    <submittedName>
        <fullName evidence="2">LINE-1 reverse transcriptase isogeny</fullName>
    </submittedName>
</protein>
<keyword evidence="3" id="KW-1185">Reference proteome</keyword>
<gene>
    <name evidence="2" type="ORF">EPI10_021709</name>
</gene>
<keyword evidence="2" id="KW-0548">Nucleotidyltransferase</keyword>
<feature type="domain" description="Reverse transcriptase" evidence="1">
    <location>
        <begin position="1"/>
        <end position="252"/>
    </location>
</feature>
<dbReference type="EMBL" id="SMMG02000003">
    <property type="protein sequence ID" value="KAA3481337.1"/>
    <property type="molecule type" value="Genomic_DNA"/>
</dbReference>
<evidence type="ECO:0000313" key="3">
    <source>
        <dbReference type="Proteomes" id="UP000325315"/>
    </source>
</evidence>
<keyword evidence="2" id="KW-0808">Transferase</keyword>
<sequence length="329" mass="38449">MEAFRNTLEDCRLIDIGYSRNWFTWERGNLPETNIRERLDRGVANVNWMSMFLEASIQHLDTDGREIEEQQEMEEIARTYFQELFKAEEEDHFRGVLEKCIDKAQSAFVPGRLISDNVLARNIFYPSRGLRQGDSLSPFLFLICGEGLSSLMRLVQREENFRWVKESRRGLQISYLLFADDCILFGEAMERGAGLLKRVLREYRNCSGQQVNFDKSTIFFSSNTRAEEKGLVTRILVVRSSNDPERYLGLPNMVGRRKKEAFQNLKDLFRQRIDNWSIRHLLQGGKEVFIKAILQAIPTYTMACFLLPKTLCSDLKSIIMKFWWQKGHG</sequence>
<evidence type="ECO:0000259" key="1">
    <source>
        <dbReference type="PROSITE" id="PS50878"/>
    </source>
</evidence>
<dbReference type="PANTHER" id="PTHR33116">
    <property type="entry name" value="REVERSE TRANSCRIPTASE ZINC-BINDING DOMAIN-CONTAINING PROTEIN-RELATED-RELATED"/>
    <property type="match status" value="1"/>
</dbReference>
<dbReference type="OrthoDB" id="1936608at2759"/>
<dbReference type="PROSITE" id="PS50878">
    <property type="entry name" value="RT_POL"/>
    <property type="match status" value="1"/>
</dbReference>
<dbReference type="Proteomes" id="UP000325315">
    <property type="component" value="Unassembled WGS sequence"/>
</dbReference>
<comment type="caution">
    <text evidence="2">The sequence shown here is derived from an EMBL/GenBank/DDBJ whole genome shotgun (WGS) entry which is preliminary data.</text>
</comment>
<accession>A0A5B6WJU3</accession>
<dbReference type="AlphaFoldDB" id="A0A5B6WJU3"/>
<keyword evidence="2" id="KW-0695">RNA-directed DNA polymerase</keyword>
<dbReference type="PANTHER" id="PTHR33116:SF86">
    <property type="entry name" value="REVERSE TRANSCRIPTASE DOMAIN-CONTAINING PROTEIN"/>
    <property type="match status" value="1"/>
</dbReference>
<proteinExistence type="predicted"/>
<evidence type="ECO:0000313" key="2">
    <source>
        <dbReference type="EMBL" id="KAA3481337.1"/>
    </source>
</evidence>
<reference evidence="3" key="1">
    <citation type="journal article" date="2019" name="Plant Biotechnol. J.">
        <title>Genome sequencing of the Australian wild diploid species Gossypium australe highlights disease resistance and delayed gland morphogenesis.</title>
        <authorList>
            <person name="Cai Y."/>
            <person name="Cai X."/>
            <person name="Wang Q."/>
            <person name="Wang P."/>
            <person name="Zhang Y."/>
            <person name="Cai C."/>
            <person name="Xu Y."/>
            <person name="Wang K."/>
            <person name="Zhou Z."/>
            <person name="Wang C."/>
            <person name="Geng S."/>
            <person name="Li B."/>
            <person name="Dong Q."/>
            <person name="Hou Y."/>
            <person name="Wang H."/>
            <person name="Ai P."/>
            <person name="Liu Z."/>
            <person name="Yi F."/>
            <person name="Sun M."/>
            <person name="An G."/>
            <person name="Cheng J."/>
            <person name="Zhang Y."/>
            <person name="Shi Q."/>
            <person name="Xie Y."/>
            <person name="Shi X."/>
            <person name="Chang Y."/>
            <person name="Huang F."/>
            <person name="Chen Y."/>
            <person name="Hong S."/>
            <person name="Mi L."/>
            <person name="Sun Q."/>
            <person name="Zhang L."/>
            <person name="Zhou B."/>
            <person name="Peng R."/>
            <person name="Zhang X."/>
            <person name="Liu F."/>
        </authorList>
    </citation>
    <scope>NUCLEOTIDE SEQUENCE [LARGE SCALE GENOMIC DNA]</scope>
    <source>
        <strain evidence="3">cv. PA1801</strain>
    </source>
</reference>
<organism evidence="2 3">
    <name type="scientific">Gossypium australe</name>
    <dbReference type="NCBI Taxonomy" id="47621"/>
    <lineage>
        <taxon>Eukaryota</taxon>
        <taxon>Viridiplantae</taxon>
        <taxon>Streptophyta</taxon>
        <taxon>Embryophyta</taxon>
        <taxon>Tracheophyta</taxon>
        <taxon>Spermatophyta</taxon>
        <taxon>Magnoliopsida</taxon>
        <taxon>eudicotyledons</taxon>
        <taxon>Gunneridae</taxon>
        <taxon>Pentapetalae</taxon>
        <taxon>rosids</taxon>
        <taxon>malvids</taxon>
        <taxon>Malvales</taxon>
        <taxon>Malvaceae</taxon>
        <taxon>Malvoideae</taxon>
        <taxon>Gossypium</taxon>
    </lineage>
</organism>
<dbReference type="Pfam" id="PF00078">
    <property type="entry name" value="RVT_1"/>
    <property type="match status" value="1"/>
</dbReference>
<dbReference type="GO" id="GO:0003964">
    <property type="term" value="F:RNA-directed DNA polymerase activity"/>
    <property type="evidence" value="ECO:0007669"/>
    <property type="project" value="UniProtKB-KW"/>
</dbReference>
<dbReference type="InterPro" id="IPR000477">
    <property type="entry name" value="RT_dom"/>
</dbReference>